<name>A0A515D9W9_9BURK</name>
<reference evidence="2 3" key="1">
    <citation type="submission" date="2019-01" db="EMBL/GenBank/DDBJ databases">
        <title>Genomic insights into a novel species Rhodoferax sp.</title>
        <authorList>
            <person name="Jin L."/>
        </authorList>
    </citation>
    <scope>NUCLEOTIDE SEQUENCE [LARGE SCALE GENOMIC DNA]</scope>
    <source>
        <strain evidence="2 3">CHu59-6-5</strain>
    </source>
</reference>
<protein>
    <submittedName>
        <fullName evidence="2">Uncharacterized protein</fullName>
    </submittedName>
</protein>
<keyword evidence="1" id="KW-1133">Transmembrane helix</keyword>
<proteinExistence type="predicted"/>
<dbReference type="AlphaFoldDB" id="A0A515D9W9"/>
<dbReference type="EMBL" id="CP035503">
    <property type="protein sequence ID" value="QDL37184.1"/>
    <property type="molecule type" value="Genomic_DNA"/>
</dbReference>
<evidence type="ECO:0000313" key="2">
    <source>
        <dbReference type="EMBL" id="QDL37184.1"/>
    </source>
</evidence>
<keyword evidence="3" id="KW-1185">Reference proteome</keyword>
<accession>A0A515D9W9</accession>
<evidence type="ECO:0000313" key="3">
    <source>
        <dbReference type="Proteomes" id="UP000316798"/>
    </source>
</evidence>
<keyword evidence="1" id="KW-0812">Transmembrane</keyword>
<dbReference type="Proteomes" id="UP000316798">
    <property type="component" value="Chromosome"/>
</dbReference>
<evidence type="ECO:0000256" key="1">
    <source>
        <dbReference type="SAM" id="Phobius"/>
    </source>
</evidence>
<dbReference type="RefSeq" id="WP_142818352.1">
    <property type="nucleotide sequence ID" value="NZ_CP035503.1"/>
</dbReference>
<gene>
    <name evidence="2" type="ORF">EUB48_07705</name>
</gene>
<feature type="transmembrane region" description="Helical" evidence="1">
    <location>
        <begin position="21"/>
        <end position="41"/>
    </location>
</feature>
<sequence length="88" mass="9867">MASLFSHFLQGNQWFLPMVKFFKATLMGFCLRMVTYIYAFFLDLSIGQISGINRPTSGSPQGFLWEAKGIWRGDGSGKPTAAPRQRVS</sequence>
<dbReference type="KEGG" id="rhf:EUB48_07705"/>
<organism evidence="2 3">
    <name type="scientific">Rhodoferax sediminis</name>
    <dbReference type="NCBI Taxonomy" id="2509614"/>
    <lineage>
        <taxon>Bacteria</taxon>
        <taxon>Pseudomonadati</taxon>
        <taxon>Pseudomonadota</taxon>
        <taxon>Betaproteobacteria</taxon>
        <taxon>Burkholderiales</taxon>
        <taxon>Comamonadaceae</taxon>
        <taxon>Rhodoferax</taxon>
    </lineage>
</organism>
<keyword evidence="1" id="KW-0472">Membrane</keyword>